<dbReference type="Pfam" id="PF26005">
    <property type="entry name" value="rSAM_target_put"/>
    <property type="match status" value="1"/>
</dbReference>
<dbReference type="NCBIfam" id="TIGR03995">
    <property type="entry name" value="target_X_rSAM"/>
    <property type="match status" value="1"/>
</dbReference>
<dbReference type="AlphaFoldDB" id="A0A1H9TSS5"/>
<gene>
    <name evidence="1" type="ORF">SAMN05518684_10666</name>
</gene>
<proteinExistence type="predicted"/>
<evidence type="ECO:0000313" key="2">
    <source>
        <dbReference type="Proteomes" id="UP000198571"/>
    </source>
</evidence>
<dbReference type="RefSeq" id="WP_093050585.1">
    <property type="nucleotide sequence ID" value="NZ_FOGT01000006.1"/>
</dbReference>
<name>A0A1H9TSS5_9BACI</name>
<protein>
    <submittedName>
        <fullName evidence="1">Putative rSAM target protein, CGCGG family</fullName>
    </submittedName>
</protein>
<organism evidence="1 2">
    <name type="scientific">Salipaludibacillus aurantiacus</name>
    <dbReference type="NCBI Taxonomy" id="1601833"/>
    <lineage>
        <taxon>Bacteria</taxon>
        <taxon>Bacillati</taxon>
        <taxon>Bacillota</taxon>
        <taxon>Bacilli</taxon>
        <taxon>Bacillales</taxon>
        <taxon>Bacillaceae</taxon>
    </lineage>
</organism>
<keyword evidence="2" id="KW-1185">Reference proteome</keyword>
<dbReference type="Proteomes" id="UP000198571">
    <property type="component" value="Unassembled WGS sequence"/>
</dbReference>
<evidence type="ECO:0000313" key="1">
    <source>
        <dbReference type="EMBL" id="SES00285.1"/>
    </source>
</evidence>
<accession>A0A1H9TSS5</accession>
<dbReference type="EMBL" id="FOGT01000006">
    <property type="protein sequence ID" value="SES00285.1"/>
    <property type="molecule type" value="Genomic_DNA"/>
</dbReference>
<reference evidence="2" key="1">
    <citation type="submission" date="2016-10" db="EMBL/GenBank/DDBJ databases">
        <authorList>
            <person name="Varghese N."/>
            <person name="Submissions S."/>
        </authorList>
    </citation>
    <scope>NUCLEOTIDE SEQUENCE [LARGE SCALE GENOMIC DNA]</scope>
    <source>
        <strain evidence="2">S9</strain>
    </source>
</reference>
<sequence length="85" mass="9601">MEFKNWSASLEHGEYAEDRAFVIRHAIEAIDETAEGFYVNLVTPDVFGNPTDYLLSVIKDKYGDAVEAKYIDQCGCGGYVLRVFK</sequence>
<dbReference type="InterPro" id="IPR023906">
    <property type="entry name" value="rSAM_target_put"/>
</dbReference>
<dbReference type="OrthoDB" id="2679650at2"/>